<evidence type="ECO:0000313" key="2">
    <source>
        <dbReference type="Proteomes" id="UP000033636"/>
    </source>
</evidence>
<reference evidence="1" key="1">
    <citation type="submission" date="2024-07" db="EMBL/GenBank/DDBJ databases">
        <title>Metagenome and Metagenome-Assembled Genomes of Archaea from a hot spring from the geothermal field of Los Azufres, Mexico.</title>
        <authorList>
            <person name="Marin-Paredes R."/>
            <person name="Martinez-Romero E."/>
            <person name="Servin-Garciduenas L.E."/>
        </authorList>
    </citation>
    <scope>NUCLEOTIDE SEQUENCE</scope>
</reference>
<organism evidence="1 2">
    <name type="scientific">Thermoproteus sp. AZ2</name>
    <dbReference type="NCBI Taxonomy" id="1609232"/>
    <lineage>
        <taxon>Archaea</taxon>
        <taxon>Thermoproteota</taxon>
        <taxon>Thermoprotei</taxon>
        <taxon>Thermoproteales</taxon>
        <taxon>Thermoproteaceae</taxon>
        <taxon>Thermoproteus</taxon>
    </lineage>
</organism>
<comment type="caution">
    <text evidence="1">The sequence shown here is derived from an EMBL/GenBank/DDBJ whole genome shotgun (WGS) entry which is preliminary data.</text>
</comment>
<gene>
    <name evidence="1" type="ORF">TU35_009160</name>
</gene>
<accession>A0ACC6V3K4</accession>
<proteinExistence type="predicted"/>
<sequence>MRIYPLVLAIGSLQFIIIVFIAQALYPGYSVWANYISDLGNSAKAGPFIAAIFNSSAAALGLMVLASSYGVGALTRRRALSTALLALAGAGALGVGLFPEGSPYGLHTLSSLIAFLFGGLAIIALGLLTEGPAWLRWLGVVMGALTLVSLALYIALGEPPIVERPVAYPVLVYAVIYGLYEGFGDGRKRPIF</sequence>
<evidence type="ECO:0000313" key="1">
    <source>
        <dbReference type="EMBL" id="MFB6491383.1"/>
    </source>
</evidence>
<name>A0ACC6V3K4_9CREN</name>
<protein>
    <submittedName>
        <fullName evidence="1">DUF998 domain-containing protein</fullName>
    </submittedName>
</protein>
<dbReference type="EMBL" id="JZWT02000031">
    <property type="protein sequence ID" value="MFB6491383.1"/>
    <property type="molecule type" value="Genomic_DNA"/>
</dbReference>
<dbReference type="Proteomes" id="UP000033636">
    <property type="component" value="Unassembled WGS sequence"/>
</dbReference>